<dbReference type="InterPro" id="IPR058240">
    <property type="entry name" value="rSAM_sf"/>
</dbReference>
<reference evidence="8" key="2">
    <citation type="submission" date="2021-04" db="EMBL/GenBank/DDBJ databases">
        <authorList>
            <person name="Gilroy R."/>
        </authorList>
    </citation>
    <scope>NUCLEOTIDE SEQUENCE</scope>
    <source>
        <strain evidence="8">ChiGjej1B1-13045</strain>
    </source>
</reference>
<dbReference type="Pfam" id="PF04055">
    <property type="entry name" value="Radical_SAM"/>
    <property type="match status" value="1"/>
</dbReference>
<dbReference type="InterPro" id="IPR013785">
    <property type="entry name" value="Aldolase_TIM"/>
</dbReference>
<feature type="domain" description="Radical SAM core" evidence="7">
    <location>
        <begin position="13"/>
        <end position="225"/>
    </location>
</feature>
<dbReference type="Gene3D" id="3.20.20.70">
    <property type="entry name" value="Aldolase class I"/>
    <property type="match status" value="1"/>
</dbReference>
<proteinExistence type="predicted"/>
<evidence type="ECO:0000256" key="5">
    <source>
        <dbReference type="ARBA" id="ARBA00023004"/>
    </source>
</evidence>
<dbReference type="GO" id="GO:0051539">
    <property type="term" value="F:4 iron, 4 sulfur cluster binding"/>
    <property type="evidence" value="ECO:0007669"/>
    <property type="project" value="UniProtKB-KW"/>
</dbReference>
<keyword evidence="2" id="KW-0004">4Fe-4S</keyword>
<dbReference type="Proteomes" id="UP000824017">
    <property type="component" value="Unassembled WGS sequence"/>
</dbReference>
<evidence type="ECO:0000256" key="4">
    <source>
        <dbReference type="ARBA" id="ARBA00022723"/>
    </source>
</evidence>
<dbReference type="PANTHER" id="PTHR30352:SF13">
    <property type="entry name" value="GLYCYL-RADICAL ENZYME ACTIVATING ENZYME YJJW-RELATED"/>
    <property type="match status" value="1"/>
</dbReference>
<keyword evidence="4" id="KW-0479">Metal-binding</keyword>
<sequence length="231" mass="25636">MNIQGLQKVTLLDFPGRVACTVFLAGCNFRCPFCHNASLVTHVDPSADIPGEEVLSFLEKRRGVLDGVCITGGEPLLAPDLDSFIREIKELGYEVKLDTNGSNAERLKSLVSSGLIDYVAMDVKNAPGKYGMTIGIDGYDLTNIFQSVDYLLSGAVPYEFRTTVVREFHKREDFEAVGQWLKGAQRYYLQGFVDSGDLIQPGLRAYTKEIMEQALEIVRKYIPAAELRGLD</sequence>
<reference evidence="8" key="1">
    <citation type="journal article" date="2021" name="PeerJ">
        <title>Extensive microbial diversity within the chicken gut microbiome revealed by metagenomics and culture.</title>
        <authorList>
            <person name="Gilroy R."/>
            <person name="Ravi A."/>
            <person name="Getino M."/>
            <person name="Pursley I."/>
            <person name="Horton D.L."/>
            <person name="Alikhan N.F."/>
            <person name="Baker D."/>
            <person name="Gharbi K."/>
            <person name="Hall N."/>
            <person name="Watson M."/>
            <person name="Adriaenssens E.M."/>
            <person name="Foster-Nyarko E."/>
            <person name="Jarju S."/>
            <person name="Secka A."/>
            <person name="Antonio M."/>
            <person name="Oren A."/>
            <person name="Chaudhuri R.R."/>
            <person name="La Ragione R."/>
            <person name="Hildebrand F."/>
            <person name="Pallen M.J."/>
        </authorList>
    </citation>
    <scope>NUCLEOTIDE SEQUENCE</scope>
    <source>
        <strain evidence="8">ChiGjej1B1-13045</strain>
    </source>
</reference>
<evidence type="ECO:0000256" key="3">
    <source>
        <dbReference type="ARBA" id="ARBA00022691"/>
    </source>
</evidence>
<dbReference type="AlphaFoldDB" id="A0A9D2DBQ4"/>
<protein>
    <submittedName>
        <fullName evidence="8">Anaerobic ribonucleoside-triphosphate reductase activating protein</fullName>
    </submittedName>
</protein>
<evidence type="ECO:0000256" key="1">
    <source>
        <dbReference type="ARBA" id="ARBA00001966"/>
    </source>
</evidence>
<evidence type="ECO:0000313" key="8">
    <source>
        <dbReference type="EMBL" id="HIZ13947.1"/>
    </source>
</evidence>
<gene>
    <name evidence="8" type="ORF">H9817_08505</name>
</gene>
<evidence type="ECO:0000259" key="7">
    <source>
        <dbReference type="PROSITE" id="PS51918"/>
    </source>
</evidence>
<evidence type="ECO:0000256" key="6">
    <source>
        <dbReference type="ARBA" id="ARBA00023014"/>
    </source>
</evidence>
<keyword evidence="3" id="KW-0949">S-adenosyl-L-methionine</keyword>
<comment type="cofactor">
    <cofactor evidence="1">
        <name>[4Fe-4S] cluster</name>
        <dbReference type="ChEBI" id="CHEBI:49883"/>
    </cofactor>
</comment>
<organism evidence="8 9">
    <name type="scientific">Candidatus Mediterraneibacter stercorigallinarum</name>
    <dbReference type="NCBI Taxonomy" id="2838686"/>
    <lineage>
        <taxon>Bacteria</taxon>
        <taxon>Bacillati</taxon>
        <taxon>Bacillota</taxon>
        <taxon>Clostridia</taxon>
        <taxon>Lachnospirales</taxon>
        <taxon>Lachnospiraceae</taxon>
        <taxon>Mediterraneibacter</taxon>
    </lineage>
</organism>
<dbReference type="PANTHER" id="PTHR30352">
    <property type="entry name" value="PYRUVATE FORMATE-LYASE-ACTIVATING ENZYME"/>
    <property type="match status" value="1"/>
</dbReference>
<dbReference type="SUPFAM" id="SSF102114">
    <property type="entry name" value="Radical SAM enzymes"/>
    <property type="match status" value="1"/>
</dbReference>
<comment type="caution">
    <text evidence="8">The sequence shown here is derived from an EMBL/GenBank/DDBJ whole genome shotgun (WGS) entry which is preliminary data.</text>
</comment>
<evidence type="ECO:0000256" key="2">
    <source>
        <dbReference type="ARBA" id="ARBA00022485"/>
    </source>
</evidence>
<dbReference type="InterPro" id="IPR012840">
    <property type="entry name" value="NrdG2"/>
</dbReference>
<dbReference type="CDD" id="cd01335">
    <property type="entry name" value="Radical_SAM"/>
    <property type="match status" value="1"/>
</dbReference>
<dbReference type="NCBIfam" id="TIGR02495">
    <property type="entry name" value="NrdG2"/>
    <property type="match status" value="1"/>
</dbReference>
<keyword evidence="5" id="KW-0408">Iron</keyword>
<dbReference type="EMBL" id="DXCD01000221">
    <property type="protein sequence ID" value="HIZ13947.1"/>
    <property type="molecule type" value="Genomic_DNA"/>
</dbReference>
<dbReference type="SFLD" id="SFLDS00029">
    <property type="entry name" value="Radical_SAM"/>
    <property type="match status" value="1"/>
</dbReference>
<evidence type="ECO:0000313" key="9">
    <source>
        <dbReference type="Proteomes" id="UP000824017"/>
    </source>
</evidence>
<dbReference type="GO" id="GO:0003824">
    <property type="term" value="F:catalytic activity"/>
    <property type="evidence" value="ECO:0007669"/>
    <property type="project" value="InterPro"/>
</dbReference>
<dbReference type="GO" id="GO:0046872">
    <property type="term" value="F:metal ion binding"/>
    <property type="evidence" value="ECO:0007669"/>
    <property type="project" value="UniProtKB-KW"/>
</dbReference>
<dbReference type="InterPro" id="IPR034457">
    <property type="entry name" value="Organic_radical-activating"/>
</dbReference>
<keyword evidence="6" id="KW-0411">Iron-sulfur</keyword>
<dbReference type="SFLD" id="SFLDG01094">
    <property type="entry name" value="Uncharacterised_Radical_SAM_Su"/>
    <property type="match status" value="1"/>
</dbReference>
<dbReference type="InterPro" id="IPR007197">
    <property type="entry name" value="rSAM"/>
</dbReference>
<dbReference type="PROSITE" id="PS51918">
    <property type="entry name" value="RADICAL_SAM"/>
    <property type="match status" value="1"/>
</dbReference>
<name>A0A9D2DBQ4_9FIRM</name>
<accession>A0A9D2DBQ4</accession>